<keyword evidence="2" id="KW-0235">DNA replication</keyword>
<keyword evidence="5" id="KW-0131">Cell cycle</keyword>
<keyword evidence="3" id="KW-0238">DNA-binding</keyword>
<evidence type="ECO:0000256" key="1">
    <source>
        <dbReference type="ARBA" id="ARBA00004123"/>
    </source>
</evidence>
<dbReference type="AlphaFoldDB" id="A0A8H6HY26"/>
<dbReference type="PANTHER" id="PTHR28605">
    <property type="entry name" value="CTF8, CHROMOSOME TRANSMISSION FIDELITY FACTOR 8 HOMOLOG (S. CEREVISIAE)"/>
    <property type="match status" value="1"/>
</dbReference>
<dbReference type="Pfam" id="PF09696">
    <property type="entry name" value="Ctf8"/>
    <property type="match status" value="1"/>
</dbReference>
<comment type="caution">
    <text evidence="7">The sequence shown here is derived from an EMBL/GenBank/DDBJ whole genome shotgun (WGS) entry which is preliminary data.</text>
</comment>
<dbReference type="Proteomes" id="UP000521943">
    <property type="component" value="Unassembled WGS sequence"/>
</dbReference>
<evidence type="ECO:0000256" key="4">
    <source>
        <dbReference type="ARBA" id="ARBA00023242"/>
    </source>
</evidence>
<organism evidence="7 8">
    <name type="scientific">Ephemerocybe angulata</name>
    <dbReference type="NCBI Taxonomy" id="980116"/>
    <lineage>
        <taxon>Eukaryota</taxon>
        <taxon>Fungi</taxon>
        <taxon>Dikarya</taxon>
        <taxon>Basidiomycota</taxon>
        <taxon>Agaricomycotina</taxon>
        <taxon>Agaricomycetes</taxon>
        <taxon>Agaricomycetidae</taxon>
        <taxon>Agaricales</taxon>
        <taxon>Agaricineae</taxon>
        <taxon>Psathyrellaceae</taxon>
        <taxon>Ephemerocybe</taxon>
    </lineage>
</organism>
<name>A0A8H6HY26_9AGAR</name>
<protein>
    <submittedName>
        <fullName evidence="7">Chromosome transmission fidelity protein 8</fullName>
    </submittedName>
</protein>
<dbReference type="GO" id="GO:0003677">
    <property type="term" value="F:DNA binding"/>
    <property type="evidence" value="ECO:0007669"/>
    <property type="project" value="UniProtKB-KW"/>
</dbReference>
<evidence type="ECO:0000256" key="3">
    <source>
        <dbReference type="ARBA" id="ARBA00023125"/>
    </source>
</evidence>
<dbReference type="EMBL" id="JACGCI010000034">
    <property type="protein sequence ID" value="KAF6754447.1"/>
    <property type="molecule type" value="Genomic_DNA"/>
</dbReference>
<accession>A0A8H6HY26</accession>
<comment type="subcellular location">
    <subcellularLocation>
        <location evidence="1">Nucleus</location>
    </subcellularLocation>
</comment>
<evidence type="ECO:0000313" key="8">
    <source>
        <dbReference type="Proteomes" id="UP000521943"/>
    </source>
</evidence>
<evidence type="ECO:0000256" key="6">
    <source>
        <dbReference type="ARBA" id="ARBA00038447"/>
    </source>
</evidence>
<comment type="similarity">
    <text evidence="6">Belongs to the CTF8 family.</text>
</comment>
<reference evidence="7 8" key="1">
    <citation type="submission" date="2020-07" db="EMBL/GenBank/DDBJ databases">
        <title>Comparative genomics of pyrophilous fungi reveals a link between fire events and developmental genes.</title>
        <authorList>
            <consortium name="DOE Joint Genome Institute"/>
            <person name="Steindorff A.S."/>
            <person name="Carver A."/>
            <person name="Calhoun S."/>
            <person name="Stillman K."/>
            <person name="Liu H."/>
            <person name="Lipzen A."/>
            <person name="Pangilinan J."/>
            <person name="Labutti K."/>
            <person name="Bruns T.D."/>
            <person name="Grigoriev I.V."/>
        </authorList>
    </citation>
    <scope>NUCLEOTIDE SEQUENCE [LARGE SCALE GENOMIC DNA]</scope>
    <source>
        <strain evidence="7 8">CBS 144469</strain>
    </source>
</reference>
<sequence length="151" mass="16163">MIIPITISTDSSSAKLPSGLARISHDEIVLVELQGALDVGDCHPTERNGKLVGKLSIDDAMKKPTLLIGHHLLEGKVAAIPKPLAIMHRTNAAAKNIGDDMEVDDETQLDDSIGGTRGGNDGQSAPEWTILGLVKKKIIFSKRPMPVIKRS</sequence>
<dbReference type="OrthoDB" id="121932at2759"/>
<dbReference type="PANTHER" id="PTHR28605:SF1">
    <property type="entry name" value="CHROMOSOME TRANSMISSION FIDELITY FACTOR 8"/>
    <property type="match status" value="1"/>
</dbReference>
<gene>
    <name evidence="7" type="ORF">DFP72DRAFT_370914</name>
</gene>
<evidence type="ECO:0000313" key="7">
    <source>
        <dbReference type="EMBL" id="KAF6754447.1"/>
    </source>
</evidence>
<dbReference type="GO" id="GO:0007064">
    <property type="term" value="P:mitotic sister chromatid cohesion"/>
    <property type="evidence" value="ECO:0007669"/>
    <property type="project" value="InterPro"/>
</dbReference>
<evidence type="ECO:0000256" key="5">
    <source>
        <dbReference type="ARBA" id="ARBA00023306"/>
    </source>
</evidence>
<proteinExistence type="inferred from homology"/>
<evidence type="ECO:0000256" key="2">
    <source>
        <dbReference type="ARBA" id="ARBA00022705"/>
    </source>
</evidence>
<keyword evidence="8" id="KW-1185">Reference proteome</keyword>
<keyword evidence="4" id="KW-0539">Nucleus</keyword>
<dbReference type="GO" id="GO:0031390">
    <property type="term" value="C:Ctf18 RFC-like complex"/>
    <property type="evidence" value="ECO:0007669"/>
    <property type="project" value="InterPro"/>
</dbReference>
<dbReference type="InterPro" id="IPR018607">
    <property type="entry name" value="Ctf8"/>
</dbReference>
<dbReference type="GO" id="GO:0006260">
    <property type="term" value="P:DNA replication"/>
    <property type="evidence" value="ECO:0007669"/>
    <property type="project" value="UniProtKB-KW"/>
</dbReference>